<dbReference type="PATRIC" id="fig|1280.3497.peg.2848"/>
<gene>
    <name evidence="2" type="ORF">SAMEA1466929_01502</name>
</gene>
<dbReference type="Proteomes" id="UP000249918">
    <property type="component" value="Unassembled WGS sequence"/>
</dbReference>
<reference evidence="2 3" key="2">
    <citation type="submission" date="2018-06" db="EMBL/GenBank/DDBJ databases">
        <authorList>
            <consortium name="Pathogen Informatics"/>
            <person name="Doyle S."/>
        </authorList>
    </citation>
    <scope>NUCLEOTIDE SEQUENCE [LARGE SCALE GENOMIC DNA]</scope>
    <source>
        <strain evidence="2 3">EOE047</strain>
    </source>
</reference>
<dbReference type="EMBL" id="AB983197">
    <property type="protein sequence ID" value="BAQ25936.1"/>
    <property type="molecule type" value="Genomic_DNA"/>
</dbReference>
<evidence type="ECO:0000313" key="3">
    <source>
        <dbReference type="Proteomes" id="UP000249918"/>
    </source>
</evidence>
<name>A0A0C6ELD2_STAAU</name>
<dbReference type="RefSeq" id="WP_000123912.1">
    <property type="nucleotide sequence ID" value="NZ_CBYC010000135.1"/>
</dbReference>
<evidence type="ECO:0000313" key="1">
    <source>
        <dbReference type="EMBL" id="BAQ35652.1"/>
    </source>
</evidence>
<sequence length="161" mass="18376">MTAGTQQAMNFESHRLCTIKAKQELRIGTWSILPFDIEHDANEPVAFLLQSTLGYKVLYVTDTKYLKYKFNGITHMMLEVNYIYEQMQENIKNGSVHSTLANRIMESHFSLEHAIGMLKANDLTRLEEIHLIHLSSQNSNAKYIKSEIQKVTGVPVYVGGL</sequence>
<accession>A0A0C6ELD2</accession>
<dbReference type="InterPro" id="IPR036866">
    <property type="entry name" value="RibonucZ/Hydroxyglut_hydro"/>
</dbReference>
<dbReference type="SUPFAM" id="SSF56281">
    <property type="entry name" value="Metallo-hydrolase/oxidoreductase"/>
    <property type="match status" value="1"/>
</dbReference>
<proteinExistence type="predicted"/>
<organism evidence="1">
    <name type="scientific">Staphylococcus aureus</name>
    <dbReference type="NCBI Taxonomy" id="1280"/>
    <lineage>
        <taxon>Bacteria</taxon>
        <taxon>Bacillati</taxon>
        <taxon>Bacillota</taxon>
        <taxon>Bacilli</taxon>
        <taxon>Bacillales</taxon>
        <taxon>Staphylococcaceae</taxon>
        <taxon>Staphylococcus</taxon>
    </lineage>
</organism>
<evidence type="ECO:0000313" key="2">
    <source>
        <dbReference type="EMBL" id="SRC26459.1"/>
    </source>
</evidence>
<dbReference type="Gene3D" id="3.60.15.10">
    <property type="entry name" value="Ribonuclease Z/Hydroxyacylglutathione hydrolase-like"/>
    <property type="match status" value="1"/>
</dbReference>
<dbReference type="AlphaFoldDB" id="A0A0C6ELD2"/>
<dbReference type="EMBL" id="UDJK01000005">
    <property type="protein sequence ID" value="SRC26459.1"/>
    <property type="molecule type" value="Genomic_DNA"/>
</dbReference>
<dbReference type="EMBL" id="AB983236">
    <property type="protein sequence ID" value="BAQ35652.1"/>
    <property type="molecule type" value="Genomic_DNA"/>
</dbReference>
<reference evidence="1" key="1">
    <citation type="submission" date="2014-08" db="EMBL/GenBank/DDBJ databases">
        <title>Comparative genomics of MRSA.</title>
        <authorList>
            <person name="Yamamoto T."/>
        </authorList>
    </citation>
    <scope>NUCLEOTIDE SEQUENCE</scope>
    <source>
        <strain evidence="1">OC3</strain>
    </source>
</reference>
<protein>
    <submittedName>
        <fullName evidence="2">Metallo-beta-lactamase superfamily domain protein in prophage</fullName>
    </submittedName>
</protein>